<gene>
    <name evidence="10" type="ORF">HHI36_021734</name>
</gene>
<keyword evidence="6" id="KW-0539">Nucleus</keyword>
<dbReference type="InterPro" id="IPR035979">
    <property type="entry name" value="RBD_domain_sf"/>
</dbReference>
<feature type="compositionally biased region" description="Low complexity" evidence="7">
    <location>
        <begin position="233"/>
        <end position="246"/>
    </location>
</feature>
<feature type="domain" description="LEM" evidence="9">
    <location>
        <begin position="1"/>
        <end position="45"/>
    </location>
</feature>
<dbReference type="InterPro" id="IPR003887">
    <property type="entry name" value="LEM_dom"/>
</dbReference>
<dbReference type="Pfam" id="PF09402">
    <property type="entry name" value="MSC"/>
    <property type="match status" value="1"/>
</dbReference>
<feature type="compositionally biased region" description="Polar residues" evidence="7">
    <location>
        <begin position="210"/>
        <end position="227"/>
    </location>
</feature>
<dbReference type="SMART" id="SM00540">
    <property type="entry name" value="LEM"/>
    <property type="match status" value="1"/>
</dbReference>
<feature type="compositionally biased region" description="Basic and acidic residues" evidence="7">
    <location>
        <begin position="44"/>
        <end position="54"/>
    </location>
</feature>
<feature type="compositionally biased region" description="Low complexity" evidence="7">
    <location>
        <begin position="187"/>
        <end position="206"/>
    </location>
</feature>
<evidence type="ECO:0000256" key="8">
    <source>
        <dbReference type="SAM" id="Phobius"/>
    </source>
</evidence>
<feature type="transmembrane region" description="Helical" evidence="8">
    <location>
        <begin position="327"/>
        <end position="348"/>
    </location>
</feature>
<organism evidence="10 11">
    <name type="scientific">Cryptolaemus montrouzieri</name>
    <dbReference type="NCBI Taxonomy" id="559131"/>
    <lineage>
        <taxon>Eukaryota</taxon>
        <taxon>Metazoa</taxon>
        <taxon>Ecdysozoa</taxon>
        <taxon>Arthropoda</taxon>
        <taxon>Hexapoda</taxon>
        <taxon>Insecta</taxon>
        <taxon>Pterygota</taxon>
        <taxon>Neoptera</taxon>
        <taxon>Endopterygota</taxon>
        <taxon>Coleoptera</taxon>
        <taxon>Polyphaga</taxon>
        <taxon>Cucujiformia</taxon>
        <taxon>Coccinelloidea</taxon>
        <taxon>Coccinellidae</taxon>
        <taxon>Scymninae</taxon>
        <taxon>Scymnini</taxon>
        <taxon>Cryptolaemus</taxon>
    </lineage>
</organism>
<evidence type="ECO:0000256" key="4">
    <source>
        <dbReference type="ARBA" id="ARBA00022989"/>
    </source>
</evidence>
<keyword evidence="3 8" id="KW-0812">Transmembrane</keyword>
<dbReference type="Gene3D" id="3.30.70.330">
    <property type="match status" value="1"/>
</dbReference>
<dbReference type="Gene3D" id="1.10.10.1180">
    <property type="entry name" value="MAN1, winged-helix domain"/>
    <property type="match status" value="1"/>
</dbReference>
<evidence type="ECO:0000256" key="2">
    <source>
        <dbReference type="ARBA" id="ARBA00022553"/>
    </source>
</evidence>
<dbReference type="InterPro" id="IPR018996">
    <property type="entry name" value="Man1/Src1-like_C"/>
</dbReference>
<feature type="compositionally biased region" description="Acidic residues" evidence="7">
    <location>
        <begin position="137"/>
        <end position="146"/>
    </location>
</feature>
<feature type="region of interest" description="Disordered" evidence="7">
    <location>
        <begin position="44"/>
        <end position="247"/>
    </location>
</feature>
<reference evidence="10 11" key="1">
    <citation type="journal article" date="2021" name="BMC Biol.">
        <title>Horizontally acquired antibacterial genes associated with adaptive radiation of ladybird beetles.</title>
        <authorList>
            <person name="Li H.S."/>
            <person name="Tang X.F."/>
            <person name="Huang Y.H."/>
            <person name="Xu Z.Y."/>
            <person name="Chen M.L."/>
            <person name="Du X.Y."/>
            <person name="Qiu B.Y."/>
            <person name="Chen P.T."/>
            <person name="Zhang W."/>
            <person name="Slipinski A."/>
            <person name="Escalona H.E."/>
            <person name="Waterhouse R.M."/>
            <person name="Zwick A."/>
            <person name="Pang H."/>
        </authorList>
    </citation>
    <scope>NUCLEOTIDE SEQUENCE [LARGE SCALE GENOMIC DNA]</scope>
    <source>
        <strain evidence="10">SYSU2018</strain>
    </source>
</reference>
<name>A0ABD2MY08_9CUCU</name>
<comment type="caution">
    <text evidence="10">The sequence shown here is derived from an EMBL/GenBank/DDBJ whole genome shotgun (WGS) entry which is preliminary data.</text>
</comment>
<dbReference type="GO" id="GO:0005637">
    <property type="term" value="C:nuclear inner membrane"/>
    <property type="evidence" value="ECO:0007669"/>
    <property type="project" value="UniProtKB-SubCell"/>
</dbReference>
<sequence>MVDVDKLSDAEIRSKLMEYGFPALPITGTTRKVMVKKLKLLMENKSSTKADGRRSLGRYSSEDDSDNEVKAAKNKRRVTMAAPPMQPPPVKPTLKKTTRIVETTIEEDIPKKETRSNTSVSSSFSRSSRLVRKAQDEFDTGSESESEIIRNSHNLSSEKDNKTAKQYPISPSSNFGVRESPKKTFESSYSRTFSSSSDRPAAFSSPLSGDATNERLNQIRSRLSLGTTGPDKVSSYSSVSSAGPSVDKAETPFLSNFTRRLSQLSASKTNDYTYRNEAIKEHDSNGATSYPRTTQYTSFRSTLKPREYQYDYNKVNRNGGNLLKDNLVPFTVLGVAVLFFFFVGFIYLGMRSDTSLEPTGYKVPHCDSTNTNHMRGVNCVLEGDLEKAINLLKPLRTELNDRAIRKICENSKISDRMEDKDVVAFVQGKFGVEESRVLTDLRNLQVLILKNPSWGISIVQAGPDEEITEKNFVKNLDNLGFERVTKPISLTILKPNIPWTCSLTNKIFLLTKTTLIIVAIFLVLYLFNFLYKKYTDYQKRQRNEVICLVEKILDILQSGPSNEGDNNYVVINHVRDMIIPVNERRAKEKIWKQAVEFINENESRVRTENQVVQGEEYYVWRWVGSSNLSMNTSKNKSWQGQAFETQTGAVNSLPCSPTPCLKIRGMVEDGDRNTQLIREAVLSKCSSKCRILHCAVDTNMKCVYLKCADTGDAAVAYHNLHGWWYAGQLVTVKYLRLERYMQRFPDSPISGPPYLKATLPASDGWAN</sequence>
<keyword evidence="11" id="KW-1185">Reference proteome</keyword>
<comment type="subcellular location">
    <subcellularLocation>
        <location evidence="1">Nucleus inner membrane</location>
        <topology evidence="1">Multi-pass membrane protein</topology>
    </subcellularLocation>
</comment>
<protein>
    <recommendedName>
        <fullName evidence="9">LEM domain-containing protein</fullName>
    </recommendedName>
</protein>
<evidence type="ECO:0000313" key="10">
    <source>
        <dbReference type="EMBL" id="KAL3271240.1"/>
    </source>
</evidence>
<dbReference type="SUPFAM" id="SSF54928">
    <property type="entry name" value="RNA-binding domain, RBD"/>
    <property type="match status" value="1"/>
</dbReference>
<evidence type="ECO:0000259" key="9">
    <source>
        <dbReference type="PROSITE" id="PS50954"/>
    </source>
</evidence>
<evidence type="ECO:0000256" key="3">
    <source>
        <dbReference type="ARBA" id="ARBA00022692"/>
    </source>
</evidence>
<dbReference type="InterPro" id="IPR012677">
    <property type="entry name" value="Nucleotide-bd_a/b_plait_sf"/>
</dbReference>
<accession>A0ABD2MY08</accession>
<dbReference type="InterPro" id="IPR041885">
    <property type="entry name" value="MAN1_winged_helix_dom"/>
</dbReference>
<evidence type="ECO:0000256" key="6">
    <source>
        <dbReference type="ARBA" id="ARBA00023242"/>
    </source>
</evidence>
<dbReference type="SUPFAM" id="SSF63451">
    <property type="entry name" value="LEM domain"/>
    <property type="match status" value="1"/>
</dbReference>
<evidence type="ECO:0000256" key="7">
    <source>
        <dbReference type="SAM" id="MobiDB-lite"/>
    </source>
</evidence>
<proteinExistence type="predicted"/>
<dbReference type="PROSITE" id="PS50954">
    <property type="entry name" value="LEM"/>
    <property type="match status" value="1"/>
</dbReference>
<dbReference type="InterPro" id="IPR011015">
    <property type="entry name" value="LEM/LEM-like_dom_sf"/>
</dbReference>
<dbReference type="FunFam" id="1.10.720.40:FF:000001">
    <property type="entry name" value="LEM domain containing 2, isoform CRA_a"/>
    <property type="match status" value="1"/>
</dbReference>
<dbReference type="EMBL" id="JABFTP020000042">
    <property type="protein sequence ID" value="KAL3271240.1"/>
    <property type="molecule type" value="Genomic_DNA"/>
</dbReference>
<dbReference type="PANTHER" id="PTHR13428:SF12">
    <property type="entry name" value="INNER NUCLEAR MEMBRANE PROTEIN MAN1"/>
    <property type="match status" value="1"/>
</dbReference>
<dbReference type="Proteomes" id="UP001516400">
    <property type="component" value="Unassembled WGS sequence"/>
</dbReference>
<dbReference type="CDD" id="cd12934">
    <property type="entry name" value="LEM"/>
    <property type="match status" value="1"/>
</dbReference>
<keyword evidence="5 8" id="KW-0472">Membrane</keyword>
<keyword evidence="2" id="KW-0597">Phosphoprotein</keyword>
<evidence type="ECO:0000313" key="11">
    <source>
        <dbReference type="Proteomes" id="UP001516400"/>
    </source>
</evidence>
<dbReference type="AlphaFoldDB" id="A0ABD2MY08"/>
<evidence type="ECO:0000256" key="1">
    <source>
        <dbReference type="ARBA" id="ARBA00004473"/>
    </source>
</evidence>
<dbReference type="Pfam" id="PF03020">
    <property type="entry name" value="LEM"/>
    <property type="match status" value="1"/>
</dbReference>
<dbReference type="InterPro" id="IPR052277">
    <property type="entry name" value="INM_ESCRT-Associated"/>
</dbReference>
<feature type="compositionally biased region" description="Low complexity" evidence="7">
    <location>
        <begin position="116"/>
        <end position="128"/>
    </location>
</feature>
<keyword evidence="4 8" id="KW-1133">Transmembrane helix</keyword>
<dbReference type="Gene3D" id="1.10.720.40">
    <property type="match status" value="1"/>
</dbReference>
<evidence type="ECO:0000256" key="5">
    <source>
        <dbReference type="ARBA" id="ARBA00023136"/>
    </source>
</evidence>
<feature type="transmembrane region" description="Helical" evidence="8">
    <location>
        <begin position="507"/>
        <end position="531"/>
    </location>
</feature>
<dbReference type="PANTHER" id="PTHR13428">
    <property type="entry name" value="INNER NUCLEAR MEMBRANE PROTEIN MAN1 LEM DOMAIN CONTAINING PROTEIN"/>
    <property type="match status" value="1"/>
</dbReference>